<keyword evidence="6 9" id="KW-0068">Autocatalytic cleavage</keyword>
<reference evidence="11 12" key="1">
    <citation type="submission" date="2019-10" db="EMBL/GenBank/DDBJ databases">
        <title>Genome Sequences from Six Type Strain Members of the Archaeal Family Sulfolobaceae: Acidianus ambivalens, Acidianus infernus, Metallosphaera prunae, Stygiolobus azoricus, Sulfolobus metallicus, and Sulfurisphaera ohwakuensis.</title>
        <authorList>
            <person name="Counts J.A."/>
            <person name="Kelly R.M."/>
        </authorList>
    </citation>
    <scope>NUCLEOTIDE SEQUENCE [LARGE SCALE GENOMIC DNA]</scope>
    <source>
        <strain evidence="11 12">FC6</strain>
    </source>
</reference>
<dbReference type="HAMAP" id="MF_02113_A">
    <property type="entry name" value="Proteasome_B_A"/>
    <property type="match status" value="1"/>
</dbReference>
<comment type="subunit">
    <text evidence="9">The 20S proteasome core is composed of 14 alpha and 14 beta subunits that assemble into four stacked heptameric rings, resulting in a barrel-shaped structure. The two inner rings, each composed of seven catalytic beta subunits, are sandwiched by two outer rings, each composed of seven alpha subunits. The catalytic chamber with the active sites is on the inside of the barrel. Has a gated structure, the ends of the cylinder being occluded by the N-termini of the alpha-subunits. Is capped at one or both ends by the proteasome regulatory ATPase, PAN.</text>
</comment>
<evidence type="ECO:0000256" key="3">
    <source>
        <dbReference type="ARBA" id="ARBA00022670"/>
    </source>
</evidence>
<dbReference type="SUPFAM" id="SSF56235">
    <property type="entry name" value="N-terminal nucleophile aminohydrolases (Ntn hydrolases)"/>
    <property type="match status" value="1"/>
</dbReference>
<evidence type="ECO:0000256" key="9">
    <source>
        <dbReference type="HAMAP-Rule" id="MF_02113"/>
    </source>
</evidence>
<evidence type="ECO:0000256" key="2">
    <source>
        <dbReference type="ARBA" id="ARBA00022490"/>
    </source>
</evidence>
<dbReference type="AlphaFoldDB" id="A0A650CMS4"/>
<keyword evidence="12" id="KW-1185">Reference proteome</keyword>
<dbReference type="GO" id="GO:0005737">
    <property type="term" value="C:cytoplasm"/>
    <property type="evidence" value="ECO:0007669"/>
    <property type="project" value="UniProtKB-SubCell"/>
</dbReference>
<dbReference type="InterPro" id="IPR000243">
    <property type="entry name" value="Pept_T1A_subB"/>
</dbReference>
<dbReference type="GO" id="GO:0019774">
    <property type="term" value="C:proteasome core complex, beta-subunit complex"/>
    <property type="evidence" value="ECO:0007669"/>
    <property type="project" value="UniProtKB-UniRule"/>
</dbReference>
<dbReference type="NCBIfam" id="TIGR03634">
    <property type="entry name" value="arc_protsome_B"/>
    <property type="match status" value="1"/>
</dbReference>
<dbReference type="InterPro" id="IPR001353">
    <property type="entry name" value="Proteasome_sua/b"/>
</dbReference>
<feature type="active site" description="Nucleophile" evidence="9 10">
    <location>
        <position position="18"/>
    </location>
</feature>
<dbReference type="GO" id="GO:0004298">
    <property type="term" value="F:threonine-type endopeptidase activity"/>
    <property type="evidence" value="ECO:0007669"/>
    <property type="project" value="UniProtKB-UniRule"/>
</dbReference>
<dbReference type="PANTHER" id="PTHR32194:SF0">
    <property type="entry name" value="ATP-DEPENDENT PROTEASE SUBUNIT HSLV"/>
    <property type="match status" value="1"/>
</dbReference>
<dbReference type="InterPro" id="IPR023333">
    <property type="entry name" value="Proteasome_suB-type"/>
</dbReference>
<evidence type="ECO:0000256" key="8">
    <source>
        <dbReference type="ARBA" id="ARBA00023145"/>
    </source>
</evidence>
<dbReference type="EMBL" id="CP045483">
    <property type="protein sequence ID" value="QGR18797.1"/>
    <property type="molecule type" value="Genomic_DNA"/>
</dbReference>
<accession>A0A650CMS4</accession>
<comment type="activity regulation">
    <text evidence="9">The formation of the proteasomal ATPase PAN-20S proteasome complex, via the docking of the C-termini of PAN into the intersubunit pockets in the alpha-rings, triggers opening of the gate for substrate entry. Interconversion between the open-gate and close-gate conformations leads to a dynamic regulation of the 20S proteasome proteolysis activity.</text>
</comment>
<gene>
    <name evidence="9 11" type="primary">psmB</name>
    <name evidence="11" type="ORF">D1868_01505</name>
</gene>
<keyword evidence="8 9" id="KW-0865">Zymogen</keyword>
<keyword evidence="2 9" id="KW-0963">Cytoplasm</keyword>
<comment type="catalytic activity">
    <reaction evidence="1 9">
        <text>Cleavage of peptide bonds with very broad specificity.</text>
        <dbReference type="EC" id="3.4.25.1"/>
    </reaction>
</comment>
<name>A0A650CMS4_9CREN</name>
<organism evidence="11 12">
    <name type="scientific">Stygiolobus azoricus</name>
    <dbReference type="NCBI Taxonomy" id="41675"/>
    <lineage>
        <taxon>Archaea</taxon>
        <taxon>Thermoproteota</taxon>
        <taxon>Thermoprotei</taxon>
        <taxon>Sulfolobales</taxon>
        <taxon>Sulfolobaceae</taxon>
        <taxon>Stygiolobus</taxon>
    </lineage>
</organism>
<evidence type="ECO:0000256" key="6">
    <source>
        <dbReference type="ARBA" id="ARBA00022813"/>
    </source>
</evidence>
<dbReference type="Gene3D" id="3.60.20.10">
    <property type="entry name" value="Glutamine Phosphoribosylpyrophosphate, subunit 1, domain 1"/>
    <property type="match status" value="1"/>
</dbReference>
<evidence type="ECO:0000256" key="1">
    <source>
        <dbReference type="ARBA" id="ARBA00001198"/>
    </source>
</evidence>
<evidence type="ECO:0000256" key="10">
    <source>
        <dbReference type="PIRSR" id="PIRSR600243-1"/>
    </source>
</evidence>
<keyword evidence="3 9" id="KW-0645">Protease</keyword>
<sequence length="212" mass="23641">MSRLPQNIDIHNKILKGTTTVGIKTRNGVVLAADRRASAGFYVAHKYVRKVLYISDNIGITTAGSVADLQYIYNILKNMYHYNKITGVRPITVKALATYLATLLSTSKYFPYLVQILIGGVDEKPRLYNLDYLGDFTEEDYTATGSGSVEAIGVIEDSYRPDLTLDEAAELAKRAIFSSLKRDPYTGTGVIVTKITKQGHQEQEFYLNKKQS</sequence>
<evidence type="ECO:0000256" key="5">
    <source>
        <dbReference type="ARBA" id="ARBA00022801"/>
    </source>
</evidence>
<dbReference type="EC" id="3.4.25.1" evidence="9"/>
<keyword evidence="4 9" id="KW-0888">Threonine protease</keyword>
<dbReference type="PRINTS" id="PR00141">
    <property type="entry name" value="PROTEASOME"/>
</dbReference>
<comment type="subcellular location">
    <subcellularLocation>
        <location evidence="9">Cytoplasm</location>
    </subcellularLocation>
</comment>
<evidence type="ECO:0000256" key="7">
    <source>
        <dbReference type="ARBA" id="ARBA00022942"/>
    </source>
</evidence>
<dbReference type="Proteomes" id="UP000423396">
    <property type="component" value="Chromosome"/>
</dbReference>
<feature type="propeptide" id="PRO_5029059554" description="Removed in mature form; by autocatalysis" evidence="9">
    <location>
        <begin position="1"/>
        <end position="17"/>
    </location>
</feature>
<comment type="function">
    <text evidence="9">Component of the proteasome core, a large protease complex with broad specificity involved in protein degradation.</text>
</comment>
<comment type="similarity">
    <text evidence="9">Belongs to the peptidase T1B family.</text>
</comment>
<protein>
    <recommendedName>
        <fullName evidence="9">Proteasome subunit beta</fullName>
        <ecNumber evidence="9">3.4.25.1</ecNumber>
    </recommendedName>
    <alternativeName>
        <fullName evidence="9">20S proteasome beta subunit</fullName>
    </alternativeName>
    <alternativeName>
        <fullName evidence="9">Proteasome core protein PsmB</fullName>
    </alternativeName>
</protein>
<evidence type="ECO:0000313" key="11">
    <source>
        <dbReference type="EMBL" id="QGR18797.1"/>
    </source>
</evidence>
<dbReference type="PANTHER" id="PTHR32194">
    <property type="entry name" value="METALLOPROTEASE TLDD"/>
    <property type="match status" value="1"/>
</dbReference>
<evidence type="ECO:0000313" key="12">
    <source>
        <dbReference type="Proteomes" id="UP000423396"/>
    </source>
</evidence>
<feature type="chain" id="PRO_5029059555" description="Proteasome subunit beta" evidence="9">
    <location>
        <begin position="18"/>
        <end position="212"/>
    </location>
</feature>
<evidence type="ECO:0000256" key="4">
    <source>
        <dbReference type="ARBA" id="ARBA00022698"/>
    </source>
</evidence>
<keyword evidence="7 9" id="KW-0647">Proteasome</keyword>
<dbReference type="InterPro" id="IPR029055">
    <property type="entry name" value="Ntn_hydrolases_N"/>
</dbReference>
<dbReference type="GO" id="GO:0010498">
    <property type="term" value="P:proteasomal protein catabolic process"/>
    <property type="evidence" value="ECO:0007669"/>
    <property type="project" value="UniProtKB-UniRule"/>
</dbReference>
<dbReference type="KEGG" id="sazo:D1868_01505"/>
<dbReference type="PROSITE" id="PS51476">
    <property type="entry name" value="PROTEASOME_BETA_2"/>
    <property type="match status" value="1"/>
</dbReference>
<proteinExistence type="inferred from homology"/>
<dbReference type="InterPro" id="IPR019983">
    <property type="entry name" value="Pept_T1A_Psome_bsu_arc"/>
</dbReference>
<dbReference type="Pfam" id="PF00227">
    <property type="entry name" value="Proteasome"/>
    <property type="match status" value="1"/>
</dbReference>
<keyword evidence="5 9" id="KW-0378">Hydrolase</keyword>